<dbReference type="AlphaFoldDB" id="A0AAV4PHZ9"/>
<name>A0AAV4PHZ9_9ARAC</name>
<gene>
    <name evidence="1" type="ORF">CDAR_320241</name>
</gene>
<comment type="caution">
    <text evidence="1">The sequence shown here is derived from an EMBL/GenBank/DDBJ whole genome shotgun (WGS) entry which is preliminary data.</text>
</comment>
<dbReference type="Proteomes" id="UP001054837">
    <property type="component" value="Unassembled WGS sequence"/>
</dbReference>
<organism evidence="1 2">
    <name type="scientific">Caerostris darwini</name>
    <dbReference type="NCBI Taxonomy" id="1538125"/>
    <lineage>
        <taxon>Eukaryota</taxon>
        <taxon>Metazoa</taxon>
        <taxon>Ecdysozoa</taxon>
        <taxon>Arthropoda</taxon>
        <taxon>Chelicerata</taxon>
        <taxon>Arachnida</taxon>
        <taxon>Araneae</taxon>
        <taxon>Araneomorphae</taxon>
        <taxon>Entelegynae</taxon>
        <taxon>Araneoidea</taxon>
        <taxon>Araneidae</taxon>
        <taxon>Caerostris</taxon>
    </lineage>
</organism>
<reference evidence="1 2" key="1">
    <citation type="submission" date="2021-06" db="EMBL/GenBank/DDBJ databases">
        <title>Caerostris darwini draft genome.</title>
        <authorList>
            <person name="Kono N."/>
            <person name="Arakawa K."/>
        </authorList>
    </citation>
    <scope>NUCLEOTIDE SEQUENCE [LARGE SCALE GENOMIC DNA]</scope>
</reference>
<accession>A0AAV4PHZ9</accession>
<sequence length="107" mass="12199">MHRFRSIRYSYQRFALAGTTIPLDFSIKSPCTEHPKCPEDELILLPQSRKDQGSLWGVVETNLGPLQGHFSSLIPLIVCYAPPREHPHPFPFVLLCFFQHAPGNRAE</sequence>
<evidence type="ECO:0000313" key="1">
    <source>
        <dbReference type="EMBL" id="GIX96090.1"/>
    </source>
</evidence>
<proteinExistence type="predicted"/>
<keyword evidence="2" id="KW-1185">Reference proteome</keyword>
<dbReference type="EMBL" id="BPLQ01002861">
    <property type="protein sequence ID" value="GIX96090.1"/>
    <property type="molecule type" value="Genomic_DNA"/>
</dbReference>
<protein>
    <submittedName>
        <fullName evidence="1">Uncharacterized protein</fullName>
    </submittedName>
</protein>
<evidence type="ECO:0000313" key="2">
    <source>
        <dbReference type="Proteomes" id="UP001054837"/>
    </source>
</evidence>